<dbReference type="EMBL" id="UYRU01072828">
    <property type="protein sequence ID" value="VDN22726.1"/>
    <property type="molecule type" value="Genomic_DNA"/>
</dbReference>
<evidence type="ECO:0000313" key="2">
    <source>
        <dbReference type="Proteomes" id="UP000281553"/>
    </source>
</evidence>
<name>A0A3P7PX98_DIBLA</name>
<reference evidence="1 2" key="1">
    <citation type="submission" date="2018-11" db="EMBL/GenBank/DDBJ databases">
        <authorList>
            <consortium name="Pathogen Informatics"/>
        </authorList>
    </citation>
    <scope>NUCLEOTIDE SEQUENCE [LARGE SCALE GENOMIC DNA]</scope>
</reference>
<accession>A0A3P7PX98</accession>
<proteinExistence type="predicted"/>
<gene>
    <name evidence="1" type="ORF">DILT_LOCUS14116</name>
</gene>
<keyword evidence="2" id="KW-1185">Reference proteome</keyword>
<dbReference type="AlphaFoldDB" id="A0A3P7PX98"/>
<organism evidence="1 2">
    <name type="scientific">Dibothriocephalus latus</name>
    <name type="common">Fish tapeworm</name>
    <name type="synonym">Diphyllobothrium latum</name>
    <dbReference type="NCBI Taxonomy" id="60516"/>
    <lineage>
        <taxon>Eukaryota</taxon>
        <taxon>Metazoa</taxon>
        <taxon>Spiralia</taxon>
        <taxon>Lophotrochozoa</taxon>
        <taxon>Platyhelminthes</taxon>
        <taxon>Cestoda</taxon>
        <taxon>Eucestoda</taxon>
        <taxon>Diphyllobothriidea</taxon>
        <taxon>Diphyllobothriidae</taxon>
        <taxon>Dibothriocephalus</taxon>
    </lineage>
</organism>
<evidence type="ECO:0000313" key="1">
    <source>
        <dbReference type="EMBL" id="VDN22726.1"/>
    </source>
</evidence>
<dbReference type="Proteomes" id="UP000281553">
    <property type="component" value="Unassembled WGS sequence"/>
</dbReference>
<protein>
    <submittedName>
        <fullName evidence="1">Uncharacterized protein</fullName>
    </submittedName>
</protein>
<sequence length="482" mass="54645">MDVRNQLQRYLSLLDQSHFDLAFPKFALNNPITVFLDENWVNQKLTFGKLLFRSRDLKTELALCDGGPRHDEGIKSFLTAFVRIPFVNVVPVDFSAHCLSTVDYLTQFTSHRLPGQRRLSLSLYHVRPDLLLTTNIDAEMDCFPLPDEAKVVSFRDWCRSCSLAVIQRLRKTRQLTLVEANLWIRGRSCCNEETHFSFKNLGILRAALAFLSPENIYEGSQFPILQLTVLSSCYLCPYEAKTRHYESYFPGVEVHFGFLKRCADDGPSDYAASCLQNTGDMTLAFEYPSDEPVPSGVRFMSSTEFYIRVDRVVPLSLEKVDLTLSSLDILAELLIGCLKTREALRQIKSLRGQLANVSKFGVTGGKDLDAKLVNEPTVRTADLRPFLEMFPFLQCLEIRVDIWFLKANFALFHRRGHIGRKAHEDCVCENALSTLACADLSGRKLDLQSVVGRPNGSNRVSEYPVMKGSLPNVSSTMWEILE</sequence>